<dbReference type="RefSeq" id="WP_210184006.1">
    <property type="nucleotide sequence ID" value="NZ_FNJC01000001.1"/>
</dbReference>
<keyword evidence="4" id="KW-1185">Reference proteome</keyword>
<dbReference type="EMBL" id="FNJC01000001">
    <property type="protein sequence ID" value="SDO45577.1"/>
    <property type="molecule type" value="Genomic_DNA"/>
</dbReference>
<sequence length="95" mass="10066">DRNDPDSRSNNRIESLGATLAGRMVRGSPSSYTTGSLDLKGHAIAEASGATVSLEYQGTTLAGSVLSFTADKSPAELKRLVGDRLREHARYAAML</sequence>
<gene>
    <name evidence="2" type="ORF">SAMN04488061_1226</name>
    <name evidence="3" type="ORF">SAMN04488061_3671</name>
</gene>
<reference evidence="3 4" key="1">
    <citation type="submission" date="2016-10" db="EMBL/GenBank/DDBJ databases">
        <authorList>
            <person name="Varghese N."/>
            <person name="Submissions S."/>
        </authorList>
    </citation>
    <scope>NUCLEOTIDE SEQUENCE [LARGE SCALE GENOMIC DNA]</scope>
    <source>
        <strain evidence="3 4">CGMCC 1.6497</strain>
    </source>
</reference>
<accession>A0A1H0UKR1</accession>
<feature type="region of interest" description="Disordered" evidence="1">
    <location>
        <begin position="1"/>
        <end position="20"/>
    </location>
</feature>
<organism evidence="3 4">
    <name type="scientific">Filomicrobium insigne</name>
    <dbReference type="NCBI Taxonomy" id="418854"/>
    <lineage>
        <taxon>Bacteria</taxon>
        <taxon>Pseudomonadati</taxon>
        <taxon>Pseudomonadota</taxon>
        <taxon>Alphaproteobacteria</taxon>
        <taxon>Hyphomicrobiales</taxon>
        <taxon>Hyphomicrobiaceae</taxon>
        <taxon>Filomicrobium</taxon>
    </lineage>
</organism>
<evidence type="ECO:0000313" key="4">
    <source>
        <dbReference type="Proteomes" id="UP000198795"/>
    </source>
</evidence>
<dbReference type="Proteomes" id="UP000198795">
    <property type="component" value="Unassembled WGS sequence"/>
</dbReference>
<evidence type="ECO:0000313" key="3">
    <source>
        <dbReference type="EMBL" id="SDP66744.1"/>
    </source>
</evidence>
<evidence type="ECO:0000313" key="2">
    <source>
        <dbReference type="EMBL" id="SDO45577.1"/>
    </source>
</evidence>
<evidence type="ECO:0000256" key="1">
    <source>
        <dbReference type="SAM" id="MobiDB-lite"/>
    </source>
</evidence>
<proteinExistence type="predicted"/>
<feature type="compositionally biased region" description="Basic and acidic residues" evidence="1">
    <location>
        <begin position="1"/>
        <end position="11"/>
    </location>
</feature>
<comment type="caution">
    <text evidence="3">The sequence shown here is derived from an EMBL/GenBank/DDBJ whole genome shotgun (WGS) entry which is preliminary data.</text>
</comment>
<protein>
    <submittedName>
        <fullName evidence="3">Uncharacterized protein</fullName>
    </submittedName>
</protein>
<feature type="non-terminal residue" evidence="3">
    <location>
        <position position="1"/>
    </location>
</feature>
<name>A0A1H0UKR1_9HYPH</name>
<dbReference type="EMBL" id="FNJC01000008">
    <property type="protein sequence ID" value="SDP66744.1"/>
    <property type="molecule type" value="Genomic_DNA"/>
</dbReference>